<dbReference type="InterPro" id="IPR024932">
    <property type="entry name" value="ApbE"/>
</dbReference>
<gene>
    <name evidence="11" type="ORF">F8M49_16900</name>
</gene>
<evidence type="ECO:0000256" key="3">
    <source>
        <dbReference type="ARBA" id="ARBA00016337"/>
    </source>
</evidence>
<dbReference type="Proteomes" id="UP001275440">
    <property type="component" value="Unassembled WGS sequence"/>
</dbReference>
<dbReference type="Gene3D" id="3.10.520.10">
    <property type="entry name" value="ApbE-like domains"/>
    <property type="match status" value="1"/>
</dbReference>
<name>A0ABU3WRF2_9NOCA</name>
<comment type="catalytic activity">
    <reaction evidence="10">
        <text>L-threonyl-[protein] + FAD = FMN-L-threonyl-[protein] + AMP + H(+)</text>
        <dbReference type="Rhea" id="RHEA:36847"/>
        <dbReference type="Rhea" id="RHEA-COMP:11060"/>
        <dbReference type="Rhea" id="RHEA-COMP:11061"/>
        <dbReference type="ChEBI" id="CHEBI:15378"/>
        <dbReference type="ChEBI" id="CHEBI:30013"/>
        <dbReference type="ChEBI" id="CHEBI:57692"/>
        <dbReference type="ChEBI" id="CHEBI:74257"/>
        <dbReference type="ChEBI" id="CHEBI:456215"/>
        <dbReference type="EC" id="2.7.1.180"/>
    </reaction>
</comment>
<organism evidence="11 12">
    <name type="scientific">Rhodococcus zopfii</name>
    <dbReference type="NCBI Taxonomy" id="43772"/>
    <lineage>
        <taxon>Bacteria</taxon>
        <taxon>Bacillati</taxon>
        <taxon>Actinomycetota</taxon>
        <taxon>Actinomycetes</taxon>
        <taxon>Mycobacteriales</taxon>
        <taxon>Nocardiaceae</taxon>
        <taxon>Rhodococcus</taxon>
    </lineage>
</organism>
<dbReference type="InterPro" id="IPR003374">
    <property type="entry name" value="ApbE-like_sf"/>
</dbReference>
<keyword evidence="5 11" id="KW-0808">Transferase</keyword>
<dbReference type="RefSeq" id="WP_378525556.1">
    <property type="nucleotide sequence ID" value="NZ_JBHWXO010000007.1"/>
</dbReference>
<comment type="caution">
    <text evidence="11">The sequence shown here is derived from an EMBL/GenBank/DDBJ whole genome shotgun (WGS) entry which is preliminary data.</text>
</comment>
<evidence type="ECO:0000256" key="8">
    <source>
        <dbReference type="ARBA" id="ARBA00022842"/>
    </source>
</evidence>
<evidence type="ECO:0000256" key="5">
    <source>
        <dbReference type="ARBA" id="ARBA00022679"/>
    </source>
</evidence>
<evidence type="ECO:0000256" key="9">
    <source>
        <dbReference type="ARBA" id="ARBA00031306"/>
    </source>
</evidence>
<keyword evidence="8" id="KW-0460">Magnesium</keyword>
<evidence type="ECO:0000256" key="1">
    <source>
        <dbReference type="ARBA" id="ARBA00001946"/>
    </source>
</evidence>
<evidence type="ECO:0000256" key="7">
    <source>
        <dbReference type="ARBA" id="ARBA00022827"/>
    </source>
</evidence>
<evidence type="ECO:0000256" key="4">
    <source>
        <dbReference type="ARBA" id="ARBA00022630"/>
    </source>
</evidence>
<keyword evidence="12" id="KW-1185">Reference proteome</keyword>
<evidence type="ECO:0000313" key="11">
    <source>
        <dbReference type="EMBL" id="MDV2476582.1"/>
    </source>
</evidence>
<keyword evidence="4" id="KW-0285">Flavoprotein</keyword>
<dbReference type="PANTHER" id="PTHR30040:SF2">
    <property type="entry name" value="FAD:PROTEIN FMN TRANSFERASE"/>
    <property type="match status" value="1"/>
</dbReference>
<dbReference type="GO" id="GO:0016740">
    <property type="term" value="F:transferase activity"/>
    <property type="evidence" value="ECO:0007669"/>
    <property type="project" value="UniProtKB-KW"/>
</dbReference>
<evidence type="ECO:0000256" key="2">
    <source>
        <dbReference type="ARBA" id="ARBA00011955"/>
    </source>
</evidence>
<sequence>MIRFSRWRGWGERVTLAVTEYEALRAAERIVREIVVESEAVCNPQRGDAEIHAVNLAQGVPVQVSPRLSVLLRAALWAARMTDGVVDPLSADDAGLDETAVPPIHPMPTYLDVQLDGETVLAPWGVSLDISETAKADTVDRAAAEVFRNLECGVLVRMGETMATAGPCPAGGWQIDLPGGGVVELPPGAAMSTRTAGDAPASLWNEVTVIAADAVWADAACAVSLRRGIGAMRWLEQYGLAARLIDENGHVHTTTAWTDPRAA</sequence>
<protein>
    <recommendedName>
        <fullName evidence="3">FAD:protein FMN transferase</fullName>
        <ecNumber evidence="2">2.7.1.180</ecNumber>
    </recommendedName>
    <alternativeName>
        <fullName evidence="9">Flavin transferase</fullName>
    </alternativeName>
</protein>
<evidence type="ECO:0000256" key="6">
    <source>
        <dbReference type="ARBA" id="ARBA00022723"/>
    </source>
</evidence>
<reference evidence="11 12" key="1">
    <citation type="submission" date="2019-10" db="EMBL/GenBank/DDBJ databases">
        <title>Draft Genome Assembly of Rhodococcus zopfii DSM44189.</title>
        <authorList>
            <person name="Sutton J.M."/>
            <person name="Akob D.M."/>
            <person name="Bushman T.J."/>
        </authorList>
    </citation>
    <scope>NUCLEOTIDE SEQUENCE [LARGE SCALE GENOMIC DNA]</scope>
    <source>
        <strain evidence="11 12">DSM 44189</strain>
    </source>
</reference>
<keyword evidence="6" id="KW-0479">Metal-binding</keyword>
<keyword evidence="7" id="KW-0274">FAD</keyword>
<evidence type="ECO:0000256" key="10">
    <source>
        <dbReference type="ARBA" id="ARBA00048540"/>
    </source>
</evidence>
<accession>A0ABU3WRF2</accession>
<evidence type="ECO:0000313" key="12">
    <source>
        <dbReference type="Proteomes" id="UP001275440"/>
    </source>
</evidence>
<dbReference type="PANTHER" id="PTHR30040">
    <property type="entry name" value="THIAMINE BIOSYNTHESIS LIPOPROTEIN APBE"/>
    <property type="match status" value="1"/>
</dbReference>
<dbReference type="EC" id="2.7.1.180" evidence="2"/>
<proteinExistence type="predicted"/>
<dbReference type="Pfam" id="PF02424">
    <property type="entry name" value="ApbE"/>
    <property type="match status" value="1"/>
</dbReference>
<dbReference type="SUPFAM" id="SSF143631">
    <property type="entry name" value="ApbE-like"/>
    <property type="match status" value="1"/>
</dbReference>
<dbReference type="EMBL" id="WBMO01000001">
    <property type="protein sequence ID" value="MDV2476582.1"/>
    <property type="molecule type" value="Genomic_DNA"/>
</dbReference>
<comment type="cofactor">
    <cofactor evidence="1">
        <name>Mg(2+)</name>
        <dbReference type="ChEBI" id="CHEBI:18420"/>
    </cofactor>
</comment>